<sequence length="407" mass="44486">MTATAAAPAPTDQSAPRIATVDALRGLALLGILVVNITYFASQYRGTGVLDPRFEGPVDKWTYLLIDTLFETKFYLLFSFLFGYSFTLQITAAARRGAAFTPRFLRRLLGLFLIGALHALLLFHGDILMLYALLGLVLLPLRRITPRTAAIVAGALLVLAMQFWLWRAVLVWDSGEPNGVDAVETSEWVGWIEEQYRGGLHEIIVQRWDDLMGMIAILLDFQGPAALAMFLLGFAAGKLGVLADPLRYRAVLRWLLVLAVAVGLPGGMLYAYAGNFYADTALQYIAGALDFVGSPLLAAGYGAAAIMLFHGVPAIARVFAPAGRMALTNYLTQSVFCAFVFTGYGLGLTGRLGPLAVTGLALALFAAQIVLSAHWLRTHRYGPAEWLLRGFSYREIPVWRAGRHWGR</sequence>
<dbReference type="PANTHER" id="PTHR30590:SF2">
    <property type="entry name" value="INNER MEMBRANE PROTEIN"/>
    <property type="match status" value="1"/>
</dbReference>
<protein>
    <recommendedName>
        <fullName evidence="2">DUF418 domain-containing protein</fullName>
    </recommendedName>
</protein>
<evidence type="ECO:0000313" key="4">
    <source>
        <dbReference type="Proteomes" id="UP000649739"/>
    </source>
</evidence>
<feature type="transmembrane region" description="Helical" evidence="1">
    <location>
        <begin position="149"/>
        <end position="166"/>
    </location>
</feature>
<dbReference type="Pfam" id="PF04235">
    <property type="entry name" value="DUF418"/>
    <property type="match status" value="1"/>
</dbReference>
<feature type="domain" description="DUF418" evidence="2">
    <location>
        <begin position="236"/>
        <end position="394"/>
    </location>
</feature>
<feature type="transmembrane region" description="Helical" evidence="1">
    <location>
        <begin position="127"/>
        <end position="142"/>
    </location>
</feature>
<evidence type="ECO:0000313" key="3">
    <source>
        <dbReference type="EMBL" id="GGK08248.1"/>
    </source>
</evidence>
<dbReference type="InterPro" id="IPR007349">
    <property type="entry name" value="DUF418"/>
</dbReference>
<feature type="transmembrane region" description="Helical" evidence="1">
    <location>
        <begin position="327"/>
        <end position="346"/>
    </location>
</feature>
<evidence type="ECO:0000259" key="2">
    <source>
        <dbReference type="Pfam" id="PF04235"/>
    </source>
</evidence>
<organism evidence="3 4">
    <name type="scientific">Pilimelia anulata</name>
    <dbReference type="NCBI Taxonomy" id="53371"/>
    <lineage>
        <taxon>Bacteria</taxon>
        <taxon>Bacillati</taxon>
        <taxon>Actinomycetota</taxon>
        <taxon>Actinomycetes</taxon>
        <taxon>Micromonosporales</taxon>
        <taxon>Micromonosporaceae</taxon>
        <taxon>Pilimelia</taxon>
    </lineage>
</organism>
<dbReference type="AlphaFoldDB" id="A0A8J3BC16"/>
<proteinExistence type="predicted"/>
<feature type="transmembrane region" description="Helical" evidence="1">
    <location>
        <begin position="254"/>
        <end position="278"/>
    </location>
</feature>
<dbReference type="RefSeq" id="WP_189171993.1">
    <property type="nucleotide sequence ID" value="NZ_BMQB01000012.1"/>
</dbReference>
<feature type="transmembrane region" description="Helical" evidence="1">
    <location>
        <begin position="298"/>
        <end position="320"/>
    </location>
</feature>
<feature type="transmembrane region" description="Helical" evidence="1">
    <location>
        <begin position="23"/>
        <end position="42"/>
    </location>
</feature>
<dbReference type="InterPro" id="IPR052529">
    <property type="entry name" value="Bact_Transport_Assoc"/>
</dbReference>
<accession>A0A8J3BC16</accession>
<comment type="caution">
    <text evidence="3">The sequence shown here is derived from an EMBL/GenBank/DDBJ whole genome shotgun (WGS) entry which is preliminary data.</text>
</comment>
<keyword evidence="1" id="KW-1133">Transmembrane helix</keyword>
<dbReference type="PANTHER" id="PTHR30590">
    <property type="entry name" value="INNER MEMBRANE PROTEIN"/>
    <property type="match status" value="1"/>
</dbReference>
<feature type="transmembrane region" description="Helical" evidence="1">
    <location>
        <begin position="352"/>
        <end position="371"/>
    </location>
</feature>
<keyword evidence="1" id="KW-0812">Transmembrane</keyword>
<gene>
    <name evidence="3" type="ORF">GCM10010123_42730</name>
</gene>
<name>A0A8J3BC16_9ACTN</name>
<dbReference type="Proteomes" id="UP000649739">
    <property type="component" value="Unassembled WGS sequence"/>
</dbReference>
<keyword evidence="1" id="KW-0472">Membrane</keyword>
<dbReference type="EMBL" id="BMQB01000012">
    <property type="protein sequence ID" value="GGK08248.1"/>
    <property type="molecule type" value="Genomic_DNA"/>
</dbReference>
<evidence type="ECO:0000256" key="1">
    <source>
        <dbReference type="SAM" id="Phobius"/>
    </source>
</evidence>
<reference evidence="3" key="1">
    <citation type="journal article" date="2014" name="Int. J. Syst. Evol. Microbiol.">
        <title>Complete genome sequence of Corynebacterium casei LMG S-19264T (=DSM 44701T), isolated from a smear-ripened cheese.</title>
        <authorList>
            <consortium name="US DOE Joint Genome Institute (JGI-PGF)"/>
            <person name="Walter F."/>
            <person name="Albersmeier A."/>
            <person name="Kalinowski J."/>
            <person name="Ruckert C."/>
        </authorList>
    </citation>
    <scope>NUCLEOTIDE SEQUENCE</scope>
    <source>
        <strain evidence="3">JCM 3090</strain>
    </source>
</reference>
<feature type="transmembrane region" description="Helical" evidence="1">
    <location>
        <begin position="104"/>
        <end position="121"/>
    </location>
</feature>
<reference evidence="3" key="2">
    <citation type="submission" date="2020-09" db="EMBL/GenBank/DDBJ databases">
        <authorList>
            <person name="Sun Q."/>
            <person name="Ohkuma M."/>
        </authorList>
    </citation>
    <scope>NUCLEOTIDE SEQUENCE</scope>
    <source>
        <strain evidence="3">JCM 3090</strain>
    </source>
</reference>
<feature type="transmembrane region" description="Helical" evidence="1">
    <location>
        <begin position="221"/>
        <end position="242"/>
    </location>
</feature>
<keyword evidence="4" id="KW-1185">Reference proteome</keyword>